<gene>
    <name evidence="1" type="ORF">L207DRAFT_132385</name>
</gene>
<proteinExistence type="predicted"/>
<evidence type="ECO:0000313" key="2">
    <source>
        <dbReference type="Proteomes" id="UP000235786"/>
    </source>
</evidence>
<sequence length="210" mass="23610">MASLAAPVHICRQSGMFVPESERMNSRLLRFSYPVNAVKSLTCEASGLASCLCRQQKEPPIKIRRSRGRRRRKLLGLCNFTRTYLDSPAAHELSLPTPHFLGLADASKSRRLLPPRQRRIIHGTFQGSRLTKCPSITCWTSKFASARPILPDQAVWGESHDVYDGTPASQMWFEENFESQNGCLISISIDPRSKISCARADVTAQSHRRL</sequence>
<keyword evidence="2" id="KW-1185">Reference proteome</keyword>
<name>A0A2J6R664_HYAVF</name>
<dbReference type="AlphaFoldDB" id="A0A2J6R664"/>
<protein>
    <submittedName>
        <fullName evidence="1">Uncharacterized protein</fullName>
    </submittedName>
</protein>
<evidence type="ECO:0000313" key="1">
    <source>
        <dbReference type="EMBL" id="PMD34008.1"/>
    </source>
</evidence>
<dbReference type="EMBL" id="KZ613954">
    <property type="protein sequence ID" value="PMD34008.1"/>
    <property type="molecule type" value="Genomic_DNA"/>
</dbReference>
<dbReference type="Proteomes" id="UP000235786">
    <property type="component" value="Unassembled WGS sequence"/>
</dbReference>
<reference evidence="1 2" key="1">
    <citation type="submission" date="2016-04" db="EMBL/GenBank/DDBJ databases">
        <title>A degradative enzymes factory behind the ericoid mycorrhizal symbiosis.</title>
        <authorList>
            <consortium name="DOE Joint Genome Institute"/>
            <person name="Martino E."/>
            <person name="Morin E."/>
            <person name="Grelet G."/>
            <person name="Kuo A."/>
            <person name="Kohler A."/>
            <person name="Daghino S."/>
            <person name="Barry K."/>
            <person name="Choi C."/>
            <person name="Cichocki N."/>
            <person name="Clum A."/>
            <person name="Copeland A."/>
            <person name="Hainaut M."/>
            <person name="Haridas S."/>
            <person name="Labutti K."/>
            <person name="Lindquist E."/>
            <person name="Lipzen A."/>
            <person name="Khouja H.-R."/>
            <person name="Murat C."/>
            <person name="Ohm R."/>
            <person name="Olson A."/>
            <person name="Spatafora J."/>
            <person name="Veneault-Fourrey C."/>
            <person name="Henrissat B."/>
            <person name="Grigoriev I."/>
            <person name="Martin F."/>
            <person name="Perotto S."/>
        </authorList>
    </citation>
    <scope>NUCLEOTIDE SEQUENCE [LARGE SCALE GENOMIC DNA]</scope>
    <source>
        <strain evidence="1 2">F</strain>
    </source>
</reference>
<organism evidence="1 2">
    <name type="scientific">Hyaloscypha variabilis (strain UAMH 11265 / GT02V1 / F)</name>
    <name type="common">Meliniomyces variabilis</name>
    <dbReference type="NCBI Taxonomy" id="1149755"/>
    <lineage>
        <taxon>Eukaryota</taxon>
        <taxon>Fungi</taxon>
        <taxon>Dikarya</taxon>
        <taxon>Ascomycota</taxon>
        <taxon>Pezizomycotina</taxon>
        <taxon>Leotiomycetes</taxon>
        <taxon>Helotiales</taxon>
        <taxon>Hyaloscyphaceae</taxon>
        <taxon>Hyaloscypha</taxon>
        <taxon>Hyaloscypha variabilis</taxon>
    </lineage>
</organism>
<accession>A0A2J6R664</accession>